<dbReference type="PANTHER" id="PTHR30055:SF234">
    <property type="entry name" value="HTH-TYPE TRANSCRIPTIONAL REGULATOR BETI"/>
    <property type="match status" value="1"/>
</dbReference>
<feature type="compositionally biased region" description="Low complexity" evidence="5">
    <location>
        <begin position="212"/>
        <end position="230"/>
    </location>
</feature>
<dbReference type="GO" id="GO:0003700">
    <property type="term" value="F:DNA-binding transcription factor activity"/>
    <property type="evidence" value="ECO:0007669"/>
    <property type="project" value="TreeGrafter"/>
</dbReference>
<evidence type="ECO:0000259" key="6">
    <source>
        <dbReference type="PROSITE" id="PS50977"/>
    </source>
</evidence>
<dbReference type="Gene3D" id="1.10.10.60">
    <property type="entry name" value="Homeodomain-like"/>
    <property type="match status" value="1"/>
</dbReference>
<dbReference type="RefSeq" id="WP_359880553.1">
    <property type="nucleotide sequence ID" value="NZ_JBEYHT010000041.1"/>
</dbReference>
<name>A0A169NX39_STRLU</name>
<keyword evidence="2 4" id="KW-0238">DNA-binding</keyword>
<gene>
    <name evidence="7" type="ORF">SLA_4844</name>
</gene>
<dbReference type="EMBL" id="AP017424">
    <property type="protein sequence ID" value="BAU85728.1"/>
    <property type="molecule type" value="Genomic_DNA"/>
</dbReference>
<dbReference type="InterPro" id="IPR009057">
    <property type="entry name" value="Homeodomain-like_sf"/>
</dbReference>
<feature type="domain" description="HTH tetR-type" evidence="6">
    <location>
        <begin position="22"/>
        <end position="82"/>
    </location>
</feature>
<evidence type="ECO:0000256" key="3">
    <source>
        <dbReference type="ARBA" id="ARBA00023163"/>
    </source>
</evidence>
<dbReference type="PRINTS" id="PR00455">
    <property type="entry name" value="HTHTETR"/>
</dbReference>
<dbReference type="Proteomes" id="UP000217676">
    <property type="component" value="Chromosome"/>
</dbReference>
<dbReference type="Pfam" id="PF00440">
    <property type="entry name" value="TetR_N"/>
    <property type="match status" value="1"/>
</dbReference>
<evidence type="ECO:0000256" key="2">
    <source>
        <dbReference type="ARBA" id="ARBA00023125"/>
    </source>
</evidence>
<dbReference type="InterPro" id="IPR050109">
    <property type="entry name" value="HTH-type_TetR-like_transc_reg"/>
</dbReference>
<evidence type="ECO:0000256" key="5">
    <source>
        <dbReference type="SAM" id="MobiDB-lite"/>
    </source>
</evidence>
<dbReference type="GO" id="GO:0000976">
    <property type="term" value="F:transcription cis-regulatory region binding"/>
    <property type="evidence" value="ECO:0007669"/>
    <property type="project" value="TreeGrafter"/>
</dbReference>
<accession>A0A169NX39</accession>
<keyword evidence="1" id="KW-0805">Transcription regulation</keyword>
<dbReference type="Pfam" id="PF17754">
    <property type="entry name" value="TetR_C_14"/>
    <property type="match status" value="1"/>
</dbReference>
<dbReference type="InterPro" id="IPR001647">
    <property type="entry name" value="HTH_TetR"/>
</dbReference>
<dbReference type="KEGG" id="slau:SLA_4844"/>
<keyword evidence="3" id="KW-0804">Transcription</keyword>
<organism evidence="7 8">
    <name type="scientific">Streptomyces laurentii</name>
    <dbReference type="NCBI Taxonomy" id="39478"/>
    <lineage>
        <taxon>Bacteria</taxon>
        <taxon>Bacillati</taxon>
        <taxon>Actinomycetota</taxon>
        <taxon>Actinomycetes</taxon>
        <taxon>Kitasatosporales</taxon>
        <taxon>Streptomycetaceae</taxon>
        <taxon>Streptomyces</taxon>
    </lineage>
</organism>
<reference evidence="7 8" key="1">
    <citation type="journal article" date="2016" name="Genome Announc.">
        <title>Complete Genome Sequence of Thiostrepton-Producing Streptomyces laurentii ATCC 31255.</title>
        <authorList>
            <person name="Doi K."/>
            <person name="Fujino Y."/>
            <person name="Nagayoshi Y."/>
            <person name="Ohshima T."/>
            <person name="Ogata S."/>
        </authorList>
    </citation>
    <scope>NUCLEOTIDE SEQUENCE [LARGE SCALE GENOMIC DNA]</scope>
    <source>
        <strain evidence="7 8">ATCC 31255</strain>
    </source>
</reference>
<sequence>MTAMTPSAAPSPRPTLRERKKLKTRAAIRKAAYQLVAEQGYEATTLEQIAAAAEVSPSTVARYFPVKEDILLSDDQDELLVARLRARPAGESPLDSLRAVVLDAVAASLAEEPYETTLRARFVVEVPAVRARFTETTAETGRLLSEAVAERTGRTPDDLEVRVFTAAVLGAMREATVHWAEHGGRVGDLVPLLDRTVDLLQAGLTLRSPDVAPGTSAGTGSAATAAPARP</sequence>
<evidence type="ECO:0000256" key="1">
    <source>
        <dbReference type="ARBA" id="ARBA00023015"/>
    </source>
</evidence>
<protein>
    <submittedName>
        <fullName evidence="7">TetR-family transcriptional regulator</fullName>
    </submittedName>
</protein>
<dbReference type="SUPFAM" id="SSF46689">
    <property type="entry name" value="Homeodomain-like"/>
    <property type="match status" value="1"/>
</dbReference>
<evidence type="ECO:0000256" key="4">
    <source>
        <dbReference type="PROSITE-ProRule" id="PRU00335"/>
    </source>
</evidence>
<dbReference type="Gene3D" id="1.10.357.10">
    <property type="entry name" value="Tetracycline Repressor, domain 2"/>
    <property type="match status" value="1"/>
</dbReference>
<evidence type="ECO:0000313" key="8">
    <source>
        <dbReference type="Proteomes" id="UP000217676"/>
    </source>
</evidence>
<evidence type="ECO:0000313" key="7">
    <source>
        <dbReference type="EMBL" id="BAU85728.1"/>
    </source>
</evidence>
<dbReference type="InterPro" id="IPR041347">
    <property type="entry name" value="MftR_C"/>
</dbReference>
<dbReference type="PROSITE" id="PS50977">
    <property type="entry name" value="HTH_TETR_2"/>
    <property type="match status" value="1"/>
</dbReference>
<proteinExistence type="predicted"/>
<feature type="DNA-binding region" description="H-T-H motif" evidence="4">
    <location>
        <begin position="45"/>
        <end position="64"/>
    </location>
</feature>
<dbReference type="AlphaFoldDB" id="A0A169NX39"/>
<keyword evidence="8" id="KW-1185">Reference proteome</keyword>
<feature type="region of interest" description="Disordered" evidence="5">
    <location>
        <begin position="208"/>
        <end position="230"/>
    </location>
</feature>
<dbReference type="PANTHER" id="PTHR30055">
    <property type="entry name" value="HTH-TYPE TRANSCRIPTIONAL REGULATOR RUTR"/>
    <property type="match status" value="1"/>
</dbReference>